<keyword evidence="7" id="KW-0503">Monooxygenase</keyword>
<protein>
    <submittedName>
        <fullName evidence="7">Flavin-containing monooxygenase</fullName>
        <ecNumber evidence="7">1.14.13.-</ecNumber>
    </submittedName>
</protein>
<dbReference type="Gene3D" id="3.50.50.60">
    <property type="entry name" value="FAD/NAD(P)-binding domain"/>
    <property type="match status" value="1"/>
</dbReference>
<comment type="caution">
    <text evidence="7">The sequence shown here is derived from an EMBL/GenBank/DDBJ whole genome shotgun (WGS) entry which is preliminary data.</text>
</comment>
<dbReference type="EC" id="1.14.13.-" evidence="7"/>
<keyword evidence="3" id="KW-0285">Flavoprotein</keyword>
<dbReference type="Proteomes" id="UP001565927">
    <property type="component" value="Unassembled WGS sequence"/>
</dbReference>
<proteinExistence type="inferred from homology"/>
<dbReference type="RefSeq" id="WP_370441696.1">
    <property type="nucleotide sequence ID" value="NZ_JBGFTU010000012.1"/>
</dbReference>
<dbReference type="InterPro" id="IPR036188">
    <property type="entry name" value="FAD/NAD-bd_sf"/>
</dbReference>
<keyword evidence="5" id="KW-0521">NADP</keyword>
<sequence>MRIAVVGAGPSGLVTAAVLSRFGHEVTVLEKAPDLGGVWSATRRYPDVSTQDDRVSYAFSDVPMPADFPLHPTGAHVRAYLEHYADVKGIRDRVRLGTAVTHAVPAGNGWSVEIEHAGGVSVLDVDWLVLANGVFSTPHVPDWPGRDVFDATGGQVVEPTQLGDGAVLAGRDVVVVGWGKTACDVAVAASRTARSTSVVARAVRWKVPKRIAGPLTFRHLLLTRLGEHLMAPERSTPAQRFLAAAAAPLRRAALWSLAQHVARRTGLRGVGLLPGTPLPYSDSLVTDGFFEAVRAGRITVRRERSISALGAGDVQLSDGSRLPADVVVAATGFEQDLSPLDVSVRERLLNADGVLALHRRILPAAVPRLAFAGWGNTYRSPLSAEVGAVWLAGHLAGVVPAPSPDDVRREGHRFHLTHRQAAAHRQQQVPSGSFAVLDQQLDDLGLPLPAAVRRGQWTKPLTPASYAYLVPALLARVGGVRERSAVPTA</sequence>
<evidence type="ECO:0000256" key="6">
    <source>
        <dbReference type="ARBA" id="ARBA00023002"/>
    </source>
</evidence>
<keyword evidence="8" id="KW-1185">Reference proteome</keyword>
<keyword evidence="4" id="KW-0274">FAD</keyword>
<evidence type="ECO:0000256" key="3">
    <source>
        <dbReference type="ARBA" id="ARBA00022630"/>
    </source>
</evidence>
<dbReference type="Pfam" id="PF00743">
    <property type="entry name" value="FMO-like"/>
    <property type="match status" value="1"/>
</dbReference>
<name>A0ABV4H4T9_9ACTN</name>
<evidence type="ECO:0000256" key="4">
    <source>
        <dbReference type="ARBA" id="ARBA00022827"/>
    </source>
</evidence>
<evidence type="ECO:0000313" key="8">
    <source>
        <dbReference type="Proteomes" id="UP001565927"/>
    </source>
</evidence>
<dbReference type="GO" id="GO:0004497">
    <property type="term" value="F:monooxygenase activity"/>
    <property type="evidence" value="ECO:0007669"/>
    <property type="project" value="UniProtKB-KW"/>
</dbReference>
<dbReference type="PRINTS" id="PR00370">
    <property type="entry name" value="FMOXYGENASE"/>
</dbReference>
<dbReference type="PANTHER" id="PTHR23023">
    <property type="entry name" value="DIMETHYLANILINE MONOOXYGENASE"/>
    <property type="match status" value="1"/>
</dbReference>
<dbReference type="EMBL" id="JBGFTU010000012">
    <property type="protein sequence ID" value="MEZ0165470.1"/>
    <property type="molecule type" value="Genomic_DNA"/>
</dbReference>
<keyword evidence="6 7" id="KW-0560">Oxidoreductase</keyword>
<dbReference type="PIRSF" id="PIRSF000332">
    <property type="entry name" value="FMO"/>
    <property type="match status" value="1"/>
</dbReference>
<organism evidence="7 8">
    <name type="scientific">Kineococcus halophytocola</name>
    <dbReference type="NCBI Taxonomy" id="3234027"/>
    <lineage>
        <taxon>Bacteria</taxon>
        <taxon>Bacillati</taxon>
        <taxon>Actinomycetota</taxon>
        <taxon>Actinomycetes</taxon>
        <taxon>Kineosporiales</taxon>
        <taxon>Kineosporiaceae</taxon>
        <taxon>Kineococcus</taxon>
    </lineage>
</organism>
<evidence type="ECO:0000256" key="2">
    <source>
        <dbReference type="ARBA" id="ARBA00010139"/>
    </source>
</evidence>
<dbReference type="InterPro" id="IPR000960">
    <property type="entry name" value="Flavin_mOase"/>
</dbReference>
<evidence type="ECO:0000256" key="5">
    <source>
        <dbReference type="ARBA" id="ARBA00022857"/>
    </source>
</evidence>
<dbReference type="SUPFAM" id="SSF51905">
    <property type="entry name" value="FAD/NAD(P)-binding domain"/>
    <property type="match status" value="2"/>
</dbReference>
<dbReference type="InterPro" id="IPR020946">
    <property type="entry name" value="Flavin_mOase-like"/>
</dbReference>
<reference evidence="7 8" key="1">
    <citation type="submission" date="2024-07" db="EMBL/GenBank/DDBJ databases">
        <authorList>
            <person name="Thanompreechachai J."/>
            <person name="Duangmal K."/>
        </authorList>
    </citation>
    <scope>NUCLEOTIDE SEQUENCE [LARGE SCALE GENOMIC DNA]</scope>
    <source>
        <strain evidence="7 8">LSe6-4</strain>
    </source>
</reference>
<gene>
    <name evidence="7" type="ORF">AB2L27_11945</name>
</gene>
<evidence type="ECO:0000256" key="1">
    <source>
        <dbReference type="ARBA" id="ARBA00009183"/>
    </source>
</evidence>
<evidence type="ECO:0000313" key="7">
    <source>
        <dbReference type="EMBL" id="MEZ0165470.1"/>
    </source>
</evidence>
<comment type="similarity">
    <text evidence="1">Belongs to the FMO family.</text>
</comment>
<accession>A0ABV4H4T9</accession>
<comment type="similarity">
    <text evidence="2">Belongs to the FAD-binding monooxygenase family.</text>
</comment>
<dbReference type="InterPro" id="IPR050346">
    <property type="entry name" value="FMO-like"/>
</dbReference>